<evidence type="ECO:0000256" key="4">
    <source>
        <dbReference type="ARBA" id="ARBA00022833"/>
    </source>
</evidence>
<name>A0A8J4FV67_9CHLO</name>
<evidence type="ECO:0000256" key="2">
    <source>
        <dbReference type="ARBA" id="ARBA00022723"/>
    </source>
</evidence>
<keyword evidence="3 6" id="KW-0863">Zinc-finger</keyword>
<comment type="subcellular location">
    <subcellularLocation>
        <location evidence="1">Nucleus</location>
    </subcellularLocation>
</comment>
<feature type="compositionally biased region" description="Low complexity" evidence="7">
    <location>
        <begin position="642"/>
        <end position="656"/>
    </location>
</feature>
<organism evidence="9 11">
    <name type="scientific">Volvox reticuliferus</name>
    <dbReference type="NCBI Taxonomy" id="1737510"/>
    <lineage>
        <taxon>Eukaryota</taxon>
        <taxon>Viridiplantae</taxon>
        <taxon>Chlorophyta</taxon>
        <taxon>core chlorophytes</taxon>
        <taxon>Chlorophyceae</taxon>
        <taxon>CS clade</taxon>
        <taxon>Chlamydomonadales</taxon>
        <taxon>Volvocaceae</taxon>
        <taxon>Volvox</taxon>
    </lineage>
</organism>
<feature type="region of interest" description="Disordered" evidence="7">
    <location>
        <begin position="630"/>
        <end position="656"/>
    </location>
</feature>
<dbReference type="PANTHER" id="PTHR10071:SF281">
    <property type="entry name" value="BOX A-BINDING FACTOR-RELATED"/>
    <property type="match status" value="1"/>
</dbReference>
<dbReference type="GO" id="GO:0045944">
    <property type="term" value="P:positive regulation of transcription by RNA polymerase II"/>
    <property type="evidence" value="ECO:0007669"/>
    <property type="project" value="TreeGrafter"/>
</dbReference>
<feature type="region of interest" description="Disordered" evidence="7">
    <location>
        <begin position="755"/>
        <end position="780"/>
    </location>
</feature>
<feature type="compositionally biased region" description="Low complexity" evidence="7">
    <location>
        <begin position="1194"/>
        <end position="1213"/>
    </location>
</feature>
<dbReference type="Pfam" id="PF00320">
    <property type="entry name" value="GATA"/>
    <property type="match status" value="2"/>
</dbReference>
<feature type="compositionally biased region" description="Gly residues" evidence="7">
    <location>
        <begin position="79"/>
        <end position="88"/>
    </location>
</feature>
<evidence type="ECO:0000256" key="3">
    <source>
        <dbReference type="ARBA" id="ARBA00022771"/>
    </source>
</evidence>
<protein>
    <recommendedName>
        <fullName evidence="8">GATA-type domain-containing protein</fullName>
    </recommendedName>
</protein>
<feature type="region of interest" description="Disordered" evidence="7">
    <location>
        <begin position="1181"/>
        <end position="1213"/>
    </location>
</feature>
<feature type="compositionally biased region" description="Basic residues" evidence="7">
    <location>
        <begin position="268"/>
        <end position="282"/>
    </location>
</feature>
<dbReference type="SUPFAM" id="SSF57716">
    <property type="entry name" value="Glucocorticoid receptor-like (DNA-binding domain)"/>
    <property type="match status" value="2"/>
</dbReference>
<evidence type="ECO:0000256" key="6">
    <source>
        <dbReference type="PROSITE-ProRule" id="PRU00094"/>
    </source>
</evidence>
<feature type="region of interest" description="Disordered" evidence="7">
    <location>
        <begin position="698"/>
        <end position="742"/>
    </location>
</feature>
<dbReference type="Proteomes" id="UP000722791">
    <property type="component" value="Unassembled WGS sequence"/>
</dbReference>
<feature type="region of interest" description="Disordered" evidence="7">
    <location>
        <begin position="1336"/>
        <end position="1355"/>
    </location>
</feature>
<evidence type="ECO:0000259" key="8">
    <source>
        <dbReference type="PROSITE" id="PS50114"/>
    </source>
</evidence>
<feature type="compositionally biased region" description="Basic and acidic residues" evidence="7">
    <location>
        <begin position="185"/>
        <end position="196"/>
    </location>
</feature>
<dbReference type="PANTHER" id="PTHR10071">
    <property type="entry name" value="TRANSCRIPTION FACTOR GATA FAMILY MEMBER"/>
    <property type="match status" value="1"/>
</dbReference>
<dbReference type="GO" id="GO:0005634">
    <property type="term" value="C:nucleus"/>
    <property type="evidence" value="ECO:0007669"/>
    <property type="project" value="UniProtKB-SubCell"/>
</dbReference>
<feature type="region of interest" description="Disordered" evidence="7">
    <location>
        <begin position="1228"/>
        <end position="1287"/>
    </location>
</feature>
<dbReference type="SMART" id="SM00401">
    <property type="entry name" value="ZnF_GATA"/>
    <property type="match status" value="2"/>
</dbReference>
<feature type="compositionally biased region" description="Pro residues" evidence="7">
    <location>
        <begin position="1514"/>
        <end position="1525"/>
    </location>
</feature>
<evidence type="ECO:0000313" key="10">
    <source>
        <dbReference type="EMBL" id="GIM09501.1"/>
    </source>
</evidence>
<dbReference type="Proteomes" id="UP000747110">
    <property type="component" value="Unassembled WGS sequence"/>
</dbReference>
<feature type="compositionally biased region" description="Low complexity" evidence="7">
    <location>
        <begin position="442"/>
        <end position="451"/>
    </location>
</feature>
<gene>
    <name evidence="9" type="ORF">Vretifemale_14051</name>
    <name evidence="10" type="ORF">Vretimale_13372</name>
</gene>
<dbReference type="EMBL" id="BNCP01000033">
    <property type="protein sequence ID" value="GIL85547.1"/>
    <property type="molecule type" value="Genomic_DNA"/>
</dbReference>
<dbReference type="GO" id="GO:0000978">
    <property type="term" value="F:RNA polymerase II cis-regulatory region sequence-specific DNA binding"/>
    <property type="evidence" value="ECO:0007669"/>
    <property type="project" value="TreeGrafter"/>
</dbReference>
<evidence type="ECO:0000313" key="9">
    <source>
        <dbReference type="EMBL" id="GIL85547.1"/>
    </source>
</evidence>
<dbReference type="OrthoDB" id="553201at2759"/>
<dbReference type="EMBL" id="BNCQ01000031">
    <property type="protein sequence ID" value="GIM09501.1"/>
    <property type="molecule type" value="Genomic_DNA"/>
</dbReference>
<feature type="compositionally biased region" description="Polar residues" evidence="7">
    <location>
        <begin position="1419"/>
        <end position="1428"/>
    </location>
</feature>
<dbReference type="PROSITE" id="PS00344">
    <property type="entry name" value="GATA_ZN_FINGER_1"/>
    <property type="match status" value="1"/>
</dbReference>
<dbReference type="GO" id="GO:0008270">
    <property type="term" value="F:zinc ion binding"/>
    <property type="evidence" value="ECO:0007669"/>
    <property type="project" value="UniProtKB-KW"/>
</dbReference>
<feature type="compositionally biased region" description="Low complexity" evidence="7">
    <location>
        <begin position="1526"/>
        <end position="1540"/>
    </location>
</feature>
<feature type="region of interest" description="Disordered" evidence="7">
    <location>
        <begin position="1418"/>
        <end position="1497"/>
    </location>
</feature>
<feature type="compositionally biased region" description="Polar residues" evidence="7">
    <location>
        <begin position="1017"/>
        <end position="1027"/>
    </location>
</feature>
<feature type="compositionally biased region" description="Polar residues" evidence="7">
    <location>
        <begin position="1234"/>
        <end position="1244"/>
    </location>
</feature>
<feature type="region of interest" description="Disordered" evidence="7">
    <location>
        <begin position="183"/>
        <end position="249"/>
    </location>
</feature>
<evidence type="ECO:0000313" key="11">
    <source>
        <dbReference type="Proteomes" id="UP000747110"/>
    </source>
</evidence>
<keyword evidence="4" id="KW-0862">Zinc</keyword>
<dbReference type="GO" id="GO:0000981">
    <property type="term" value="F:DNA-binding transcription factor activity, RNA polymerase II-specific"/>
    <property type="evidence" value="ECO:0007669"/>
    <property type="project" value="TreeGrafter"/>
</dbReference>
<evidence type="ECO:0000256" key="7">
    <source>
        <dbReference type="SAM" id="MobiDB-lite"/>
    </source>
</evidence>
<dbReference type="CDD" id="cd00202">
    <property type="entry name" value="ZnF_GATA"/>
    <property type="match status" value="2"/>
</dbReference>
<dbReference type="PROSITE" id="PS50114">
    <property type="entry name" value="GATA_ZN_FINGER_2"/>
    <property type="match status" value="2"/>
</dbReference>
<evidence type="ECO:0000256" key="1">
    <source>
        <dbReference type="ARBA" id="ARBA00004123"/>
    </source>
</evidence>
<feature type="region of interest" description="Disordered" evidence="7">
    <location>
        <begin position="268"/>
        <end position="376"/>
    </location>
</feature>
<feature type="domain" description="GATA-type" evidence="8">
    <location>
        <begin position="22"/>
        <end position="76"/>
    </location>
</feature>
<evidence type="ECO:0000256" key="5">
    <source>
        <dbReference type="ARBA" id="ARBA00023242"/>
    </source>
</evidence>
<feature type="region of interest" description="Disordered" evidence="7">
    <location>
        <begin position="75"/>
        <end position="108"/>
    </location>
</feature>
<accession>A0A8J4FV67</accession>
<feature type="region of interest" description="Disordered" evidence="7">
    <location>
        <begin position="1510"/>
        <end position="1540"/>
    </location>
</feature>
<dbReference type="InterPro" id="IPR039355">
    <property type="entry name" value="Transcription_factor_GATA"/>
</dbReference>
<feature type="compositionally biased region" description="Basic and acidic residues" evidence="7">
    <location>
        <begin position="337"/>
        <end position="348"/>
    </location>
</feature>
<comment type="caution">
    <text evidence="9">The sequence shown here is derived from an EMBL/GenBank/DDBJ whole genome shotgun (WGS) entry which is preliminary data.</text>
</comment>
<keyword evidence="11" id="KW-1185">Reference proteome</keyword>
<feature type="region of interest" description="Disordered" evidence="7">
    <location>
        <begin position="1595"/>
        <end position="1675"/>
    </location>
</feature>
<feature type="compositionally biased region" description="Low complexity" evidence="7">
    <location>
        <begin position="1470"/>
        <end position="1489"/>
    </location>
</feature>
<feature type="region of interest" description="Disordered" evidence="7">
    <location>
        <begin position="1708"/>
        <end position="1746"/>
    </location>
</feature>
<feature type="region of interest" description="Disordered" evidence="7">
    <location>
        <begin position="426"/>
        <end position="543"/>
    </location>
</feature>
<sequence length="1746" mass="179997">MDAALAMAPQSAPLNTSEGYCGKPDKACNNCNTTRTPLWRREAGELLCNACGIYYKSRGVHRPVELIRAQLNQTSRRGCGNGSGGGGENSRARAVPGQVTRKSARKRQERIMYGDEQADQRQRSHPAAIAAKGTRQLPYSDLAVGSVFHRGRPPLFRYDGSGGGAGGALGFNYGFGQYHYLSPDEDPRYDPEHGMYDEGCTPSGRRGPQSSGSVSELGDDCGSELPREGEDAEDIGSLSPAFSLGPELNADDDAGTVAAFLLRMRSGRPRSRLQQQQRRRAVQQRQQHGLERGMDGGALDGKPPARHRSPSLALEQRRPLGSCNDDGSRGEEEEVEERGPVKRGRQSEAVRAVKRRDSQEGAGKQLTAATWPPGVSGPPFRAMRVSPAAAAAAVALAAAAAAQVKIGGLRAGDVRVKVEDSAVAASPFAAASSGAQEPDNGAAAAVAAPVPSDVEGAPTRRKRQAGEAWSRSPDKDPMTAAPPPPDNRPRAAEQGSPESHDADDGGGTDDEDYCQRPAKSNRGQWERSGGGPGPAPAPGAAGSVDAANQAALLKLFSQAETARWLAAMEPMQRLWLLAAAGPGAAPLQGLDGGGSGDADGRYGGLRQGCHPFSSYQELLLWQLQDAALSGEGGRSSAAPGNQQKGVQSSHHQHQQVLRQLPVSVQEAIAAVMASAKVAATADQPLGAAELPYDSVENRPRRAASSAAATAPTGYGLASGPVTGSEVDGGVSEGGWSPVRGGGSMGSAGFGNAASGAGGGGGGARAPSACPPPAPRAPRHHKGPLLCVNCGTTQTPLWRRDRETGSTMCNACGIYKQTHGFDRPVGGRHQVPPQASKRCAALRTMPIMRGVAASDTPAGHAEVAVAAAAAAAAEAAAGPNSAALSRVPAPRSQSTGGVSVAAATAMDAHAGATSNQGLSSNDEEISADVLGPVGLEHCDVLGGSSEAAQRQEPSFSGRRPSGVESATVGLESQQLRVDSEQGDRGAGYHNCGGPEPSVQLEPERQQVSEQGQGGESPRPTTIPSPLSVTQVAGGESLGQTVLAVAGGHNAAATGVASSVRSPKFRSDGSSTDYVEGIGLKQQLPRYARQPEEGRQQQAGESHGEAADASEDAGSLQPARRGTPLTPVETLVYEDDPMGHRDPEADVTPIEEPMVGETSFHTGGAAVSASAVCAWHEASRGSDACATDPWEHRRSSSSSGQAGPSQALAAGPHGAAVAAGVNPPLSVSAGGPLAANRSSVEATSEPPSRPDVSVALSLPPPPKRKRIEPAVASEEQGGEGAVQQPRLARVAGDAAPVAAAAAAPNDSDAADVGRSPSVRDFAQQAAWLAHMAAVAAAAAAGPSEGPPPAPRHEGSDSQRQLFLMLLQRQLEQENGLGQVDRSQAQWQQPQLQVPLVGHAALLQKLVLSAAEPAAAAAQAAGNSVTQSPSTHAVAPQRQRQGLPLKQEVPTRKVNPSEQLERAGGPAVRQSTPQSPRVQSHPSHQPQPQSHSAQKLPQLPSHAVDGSETRAVRVAPQPQPPTPTPPSPSSQQQSQPQHLAASRVVRPPAAVIVPGHGAQQPLCVRIHAKTIPAHQLQHLQHLRAAGVSLGHLVIQQQQQQQYQQPHAADHQPPACRGNTEKQPQPYPHQHRQHHPNSTHNLDHHLQHPSAQGGQEGEARQQQQHRLLRPPSASEQGAAAAAAAAAGAYGEAAGIGAAAGGSRPRPAAVQVSVSGASGGHPPTPVRVLSPSTAGPGGEPLGMALSTMGWM</sequence>
<feature type="region of interest" description="Disordered" evidence="7">
    <location>
        <begin position="943"/>
        <end position="1027"/>
    </location>
</feature>
<feature type="compositionally biased region" description="Low complexity" evidence="7">
    <location>
        <begin position="202"/>
        <end position="215"/>
    </location>
</feature>
<proteinExistence type="predicted"/>
<dbReference type="Gene3D" id="3.30.50.10">
    <property type="entry name" value="Erythroid Transcription Factor GATA-1, subunit A"/>
    <property type="match status" value="2"/>
</dbReference>
<feature type="compositionally biased region" description="Low complexity" evidence="7">
    <location>
        <begin position="702"/>
        <end position="712"/>
    </location>
</feature>
<feature type="domain" description="GATA-type" evidence="8">
    <location>
        <begin position="780"/>
        <end position="837"/>
    </location>
</feature>
<keyword evidence="2" id="KW-0479">Metal-binding</keyword>
<keyword evidence="5" id="KW-0539">Nucleus</keyword>
<dbReference type="InterPro" id="IPR013088">
    <property type="entry name" value="Znf_NHR/GATA"/>
</dbReference>
<feature type="region of interest" description="Disordered" evidence="7">
    <location>
        <begin position="1052"/>
        <end position="1126"/>
    </location>
</feature>
<reference evidence="9" key="1">
    <citation type="journal article" date="2021" name="Proc. Natl. Acad. Sci. U.S.A.">
        <title>Three genomes in the algal genus Volvox reveal the fate of a haploid sex-determining region after a transition to homothallism.</title>
        <authorList>
            <person name="Yamamoto K."/>
            <person name="Hamaji T."/>
            <person name="Kawai-Toyooka H."/>
            <person name="Matsuzaki R."/>
            <person name="Takahashi F."/>
            <person name="Nishimura Y."/>
            <person name="Kawachi M."/>
            <person name="Noguchi H."/>
            <person name="Minakuchi Y."/>
            <person name="Umen J.G."/>
            <person name="Toyoda A."/>
            <person name="Nozaki H."/>
        </authorList>
    </citation>
    <scope>NUCLEOTIDE SEQUENCE</scope>
    <source>
        <strain evidence="10">NIES-3785</strain>
        <strain evidence="9">NIES-3786</strain>
    </source>
</reference>
<dbReference type="GO" id="GO:0000122">
    <property type="term" value="P:negative regulation of transcription by RNA polymerase II"/>
    <property type="evidence" value="ECO:0007669"/>
    <property type="project" value="TreeGrafter"/>
</dbReference>
<dbReference type="InterPro" id="IPR000679">
    <property type="entry name" value="Znf_GATA"/>
</dbReference>
<feature type="compositionally biased region" description="Low complexity" evidence="7">
    <location>
        <begin position="426"/>
        <end position="435"/>
    </location>
</feature>